<name>A0ACB9HNY7_9ASTR</name>
<comment type="caution">
    <text evidence="1">The sequence shown here is derived from an EMBL/GenBank/DDBJ whole genome shotgun (WGS) entry which is preliminary data.</text>
</comment>
<keyword evidence="2" id="KW-1185">Reference proteome</keyword>
<proteinExistence type="predicted"/>
<dbReference type="Proteomes" id="UP001056120">
    <property type="component" value="Linkage Group LG12"/>
</dbReference>
<gene>
    <name evidence="1" type="ORF">L1987_39506</name>
</gene>
<sequence length="86" mass="10069">MKFHEWHLYEYEISKCGLCALYRLELKLVDGKKITKGKIANDSVVDLQKQMGRLTAEFQLENKKKKNTNSRSILSHDIQLYPSLLK</sequence>
<reference evidence="2" key="1">
    <citation type="journal article" date="2022" name="Mol. Ecol. Resour.">
        <title>The genomes of chicory, endive, great burdock and yacon provide insights into Asteraceae palaeo-polyploidization history and plant inulin production.</title>
        <authorList>
            <person name="Fan W."/>
            <person name="Wang S."/>
            <person name="Wang H."/>
            <person name="Wang A."/>
            <person name="Jiang F."/>
            <person name="Liu H."/>
            <person name="Zhao H."/>
            <person name="Xu D."/>
            <person name="Zhang Y."/>
        </authorList>
    </citation>
    <scope>NUCLEOTIDE SEQUENCE [LARGE SCALE GENOMIC DNA]</scope>
    <source>
        <strain evidence="2">cv. Yunnan</strain>
    </source>
</reference>
<organism evidence="1 2">
    <name type="scientific">Smallanthus sonchifolius</name>
    <dbReference type="NCBI Taxonomy" id="185202"/>
    <lineage>
        <taxon>Eukaryota</taxon>
        <taxon>Viridiplantae</taxon>
        <taxon>Streptophyta</taxon>
        <taxon>Embryophyta</taxon>
        <taxon>Tracheophyta</taxon>
        <taxon>Spermatophyta</taxon>
        <taxon>Magnoliopsida</taxon>
        <taxon>eudicotyledons</taxon>
        <taxon>Gunneridae</taxon>
        <taxon>Pentapetalae</taxon>
        <taxon>asterids</taxon>
        <taxon>campanulids</taxon>
        <taxon>Asterales</taxon>
        <taxon>Asteraceae</taxon>
        <taxon>Asteroideae</taxon>
        <taxon>Heliantheae alliance</taxon>
        <taxon>Millerieae</taxon>
        <taxon>Smallanthus</taxon>
    </lineage>
</organism>
<evidence type="ECO:0000313" key="1">
    <source>
        <dbReference type="EMBL" id="KAI3796820.1"/>
    </source>
</evidence>
<evidence type="ECO:0000313" key="2">
    <source>
        <dbReference type="Proteomes" id="UP001056120"/>
    </source>
</evidence>
<protein>
    <submittedName>
        <fullName evidence="1">Uncharacterized protein</fullName>
    </submittedName>
</protein>
<accession>A0ACB9HNY7</accession>
<reference evidence="1 2" key="2">
    <citation type="journal article" date="2022" name="Mol. Ecol. Resour.">
        <title>The genomes of chicory, endive, great burdock and yacon provide insights into Asteraceae paleo-polyploidization history and plant inulin production.</title>
        <authorList>
            <person name="Fan W."/>
            <person name="Wang S."/>
            <person name="Wang H."/>
            <person name="Wang A."/>
            <person name="Jiang F."/>
            <person name="Liu H."/>
            <person name="Zhao H."/>
            <person name="Xu D."/>
            <person name="Zhang Y."/>
        </authorList>
    </citation>
    <scope>NUCLEOTIDE SEQUENCE [LARGE SCALE GENOMIC DNA]</scope>
    <source>
        <strain evidence="2">cv. Yunnan</strain>
        <tissue evidence="1">Leaves</tissue>
    </source>
</reference>
<dbReference type="EMBL" id="CM042029">
    <property type="protein sequence ID" value="KAI3796820.1"/>
    <property type="molecule type" value="Genomic_DNA"/>
</dbReference>